<feature type="compositionally biased region" description="Acidic residues" evidence="1">
    <location>
        <begin position="226"/>
        <end position="245"/>
    </location>
</feature>
<feature type="region of interest" description="Disordered" evidence="1">
    <location>
        <begin position="202"/>
        <end position="304"/>
    </location>
</feature>
<gene>
    <name evidence="2" type="ORF">P175DRAFT_0556684</name>
</gene>
<feature type="compositionally biased region" description="Low complexity" evidence="1">
    <location>
        <begin position="122"/>
        <end position="141"/>
    </location>
</feature>
<dbReference type="RefSeq" id="XP_040753124.1">
    <property type="nucleotide sequence ID" value="XM_040900711.1"/>
</dbReference>
<name>A0A2T5LZM8_9EURO</name>
<comment type="caution">
    <text evidence="2">The sequence shown here is derived from an EMBL/GenBank/DDBJ whole genome shotgun (WGS) entry which is preliminary data.</text>
</comment>
<feature type="region of interest" description="Disordered" evidence="1">
    <location>
        <begin position="29"/>
        <end position="164"/>
    </location>
</feature>
<dbReference type="GeneID" id="63817595"/>
<proteinExistence type="predicted"/>
<feature type="compositionally biased region" description="Polar residues" evidence="1">
    <location>
        <begin position="68"/>
        <end position="89"/>
    </location>
</feature>
<feature type="compositionally biased region" description="Acidic residues" evidence="1">
    <location>
        <begin position="269"/>
        <end position="280"/>
    </location>
</feature>
<dbReference type="VEuPathDB" id="FungiDB:P175DRAFT_0556684"/>
<accession>A0A2T5LZM8</accession>
<evidence type="ECO:0000313" key="2">
    <source>
        <dbReference type="EMBL" id="PTU21732.1"/>
    </source>
</evidence>
<feature type="compositionally biased region" description="Polar residues" evidence="1">
    <location>
        <begin position="107"/>
        <end position="120"/>
    </location>
</feature>
<evidence type="ECO:0000313" key="3">
    <source>
        <dbReference type="Proteomes" id="UP000244073"/>
    </source>
</evidence>
<reference evidence="2 3" key="1">
    <citation type="journal article" date="2018" name="Proc. Natl. Acad. Sci. U.S.A.">
        <title>Linking secondary metabolites to gene clusters through genome sequencing of six diverse Aspergillus species.</title>
        <authorList>
            <person name="Kaerboelling I."/>
            <person name="Vesth T.C."/>
            <person name="Frisvad J.C."/>
            <person name="Nybo J.L."/>
            <person name="Theobald S."/>
            <person name="Kuo A."/>
            <person name="Bowyer P."/>
            <person name="Matsuda Y."/>
            <person name="Mondo S."/>
            <person name="Lyhne E.K."/>
            <person name="Kogle M.E."/>
            <person name="Clum A."/>
            <person name="Lipzen A."/>
            <person name="Salamov A."/>
            <person name="Ngan C.Y."/>
            <person name="Daum C."/>
            <person name="Chiniquy J."/>
            <person name="Barry K."/>
            <person name="LaButti K."/>
            <person name="Haridas S."/>
            <person name="Simmons B.A."/>
            <person name="Magnuson J.K."/>
            <person name="Mortensen U.H."/>
            <person name="Larsen T.O."/>
            <person name="Grigoriev I.V."/>
            <person name="Baker S.E."/>
            <person name="Andersen M.R."/>
        </authorList>
    </citation>
    <scope>NUCLEOTIDE SEQUENCE [LARGE SCALE GENOMIC DNA]</scope>
    <source>
        <strain evidence="2 3">IBT 24754</strain>
    </source>
</reference>
<protein>
    <submittedName>
        <fullName evidence="2">Uncharacterized protein</fullName>
    </submittedName>
</protein>
<dbReference type="OrthoDB" id="5345625at2759"/>
<feature type="compositionally biased region" description="Low complexity" evidence="1">
    <location>
        <begin position="41"/>
        <end position="52"/>
    </location>
</feature>
<feature type="compositionally biased region" description="Low complexity" evidence="1">
    <location>
        <begin position="208"/>
        <end position="218"/>
    </location>
</feature>
<dbReference type="Proteomes" id="UP000244073">
    <property type="component" value="Unassembled WGS sequence"/>
</dbReference>
<dbReference type="EMBL" id="MSFN02000003">
    <property type="protein sequence ID" value="PTU21732.1"/>
    <property type="molecule type" value="Genomic_DNA"/>
</dbReference>
<sequence length="351" mass="39204">MPLPDFHPTSVKDGRRILSEKSANACLSPVSSPIKRTLNDSSSPKKLLPSPLFTAHKRPFHQVDDENSTTGGSLPVQQTARLPGTSSLQHARLGVAQEKNPNAMDTAEQTEQQNTLNTHQPPIEAQISSQAQIQASPSAPEEPTNQPRSVPEDPQTRKLFIQEKATLLRSRIQNAMRHVRDPQFDRRVSELEAYSRKYPRLSGYTLSQKQQQQQQQQQTPVITHTEEEEEEEEEEEQEDNDDNDEAHDTLLTPRQPPTITPAQNQSQAEDPEEDQEEDQEDPLKTPTQKSHRRNNTESSTHAYIALAGSPMQLSSPPSAAVPETGQRGDAVDGLLKLMNTAEKGRGSEWMI</sequence>
<evidence type="ECO:0000256" key="1">
    <source>
        <dbReference type="SAM" id="MobiDB-lite"/>
    </source>
</evidence>
<dbReference type="AlphaFoldDB" id="A0A2T5LZM8"/>
<organism evidence="2 3">
    <name type="scientific">Aspergillus ochraceoroseus IBT 24754</name>
    <dbReference type="NCBI Taxonomy" id="1392256"/>
    <lineage>
        <taxon>Eukaryota</taxon>
        <taxon>Fungi</taxon>
        <taxon>Dikarya</taxon>
        <taxon>Ascomycota</taxon>
        <taxon>Pezizomycotina</taxon>
        <taxon>Eurotiomycetes</taxon>
        <taxon>Eurotiomycetidae</taxon>
        <taxon>Eurotiales</taxon>
        <taxon>Aspergillaceae</taxon>
        <taxon>Aspergillus</taxon>
        <taxon>Aspergillus subgen. Nidulantes</taxon>
    </lineage>
</organism>